<dbReference type="NCBIfam" id="TIGR01222">
    <property type="entry name" value="minC"/>
    <property type="match status" value="1"/>
</dbReference>
<dbReference type="PANTHER" id="PTHR34108">
    <property type="entry name" value="SEPTUM SITE-DETERMINING PROTEIN MINC"/>
    <property type="match status" value="1"/>
</dbReference>
<name>A0A5C4MME3_9RHOB</name>
<comment type="subunit">
    <text evidence="6">Interacts with MinD and FtsZ.</text>
</comment>
<feature type="domain" description="Septum formation inhibitor MinC C-terminal" evidence="8">
    <location>
        <begin position="147"/>
        <end position="247"/>
    </location>
</feature>
<keyword evidence="3 6" id="KW-0717">Septation</keyword>
<dbReference type="InterPro" id="IPR005526">
    <property type="entry name" value="Septum_form_inhib_MinC_C"/>
</dbReference>
<dbReference type="PANTHER" id="PTHR34108:SF1">
    <property type="entry name" value="SEPTUM SITE-DETERMINING PROTEIN MINC"/>
    <property type="match status" value="1"/>
</dbReference>
<proteinExistence type="inferred from homology"/>
<keyword evidence="4 6" id="KW-0131">Cell cycle</keyword>
<evidence type="ECO:0000313" key="11">
    <source>
        <dbReference type="Proteomes" id="UP000305887"/>
    </source>
</evidence>
<evidence type="ECO:0000256" key="3">
    <source>
        <dbReference type="ARBA" id="ARBA00023210"/>
    </source>
</evidence>
<comment type="similarity">
    <text evidence="1 6">Belongs to the MinC family.</text>
</comment>
<dbReference type="GO" id="GO:1901891">
    <property type="term" value="P:regulation of cell septum assembly"/>
    <property type="evidence" value="ECO:0007669"/>
    <property type="project" value="InterPro"/>
</dbReference>
<evidence type="ECO:0000259" key="9">
    <source>
        <dbReference type="Pfam" id="PF05209"/>
    </source>
</evidence>
<dbReference type="GO" id="GO:0051302">
    <property type="term" value="P:regulation of cell division"/>
    <property type="evidence" value="ECO:0007669"/>
    <property type="project" value="InterPro"/>
</dbReference>
<dbReference type="GO" id="GO:0000917">
    <property type="term" value="P:division septum assembly"/>
    <property type="evidence" value="ECO:0007669"/>
    <property type="project" value="UniProtKB-KW"/>
</dbReference>
<accession>A0A5C4MME3</accession>
<organism evidence="10 11">
    <name type="scientific">Rubellimicrobium rubrum</name>
    <dbReference type="NCBI Taxonomy" id="2585369"/>
    <lineage>
        <taxon>Bacteria</taxon>
        <taxon>Pseudomonadati</taxon>
        <taxon>Pseudomonadota</taxon>
        <taxon>Alphaproteobacteria</taxon>
        <taxon>Rhodobacterales</taxon>
        <taxon>Roseobacteraceae</taxon>
        <taxon>Rubellimicrobium</taxon>
    </lineage>
</organism>
<dbReference type="InterPro" id="IPR007874">
    <property type="entry name" value="MinC_N"/>
</dbReference>
<dbReference type="RefSeq" id="WP_139078735.1">
    <property type="nucleotide sequence ID" value="NZ_VDFU01000041.1"/>
</dbReference>
<dbReference type="Pfam" id="PF03775">
    <property type="entry name" value="MinC_C"/>
    <property type="match status" value="1"/>
</dbReference>
<evidence type="ECO:0000259" key="8">
    <source>
        <dbReference type="Pfam" id="PF03775"/>
    </source>
</evidence>
<keyword evidence="11" id="KW-1185">Reference proteome</keyword>
<dbReference type="SUPFAM" id="SSF63848">
    <property type="entry name" value="Cell-division inhibitor MinC, C-terminal domain"/>
    <property type="match status" value="1"/>
</dbReference>
<evidence type="ECO:0000256" key="6">
    <source>
        <dbReference type="HAMAP-Rule" id="MF_00267"/>
    </source>
</evidence>
<dbReference type="Proteomes" id="UP000305887">
    <property type="component" value="Unassembled WGS sequence"/>
</dbReference>
<evidence type="ECO:0000256" key="5">
    <source>
        <dbReference type="ARBA" id="ARBA00025606"/>
    </source>
</evidence>
<dbReference type="GO" id="GO:0000902">
    <property type="term" value="P:cell morphogenesis"/>
    <property type="evidence" value="ECO:0007669"/>
    <property type="project" value="InterPro"/>
</dbReference>
<reference evidence="10 11" key="1">
    <citation type="submission" date="2019-06" db="EMBL/GenBank/DDBJ databases">
        <title>YIM 131921 draft genome.</title>
        <authorList>
            <person name="Jiang L."/>
        </authorList>
    </citation>
    <scope>NUCLEOTIDE SEQUENCE [LARGE SCALE GENOMIC DNA]</scope>
    <source>
        <strain evidence="10 11">YIM 131921</strain>
    </source>
</reference>
<dbReference type="OrthoDB" id="9794530at2"/>
<comment type="caution">
    <text evidence="10">The sequence shown here is derived from an EMBL/GenBank/DDBJ whole genome shotgun (WGS) entry which is preliminary data.</text>
</comment>
<evidence type="ECO:0000313" key="10">
    <source>
        <dbReference type="EMBL" id="TNC46155.1"/>
    </source>
</evidence>
<protein>
    <recommendedName>
        <fullName evidence="6">Probable septum site-determining protein MinC</fullName>
    </recommendedName>
</protein>
<keyword evidence="2 6" id="KW-0132">Cell division</keyword>
<dbReference type="InterPro" id="IPR036145">
    <property type="entry name" value="MinC_C_sf"/>
</dbReference>
<evidence type="ECO:0000256" key="2">
    <source>
        <dbReference type="ARBA" id="ARBA00022618"/>
    </source>
</evidence>
<dbReference type="HAMAP" id="MF_00267">
    <property type="entry name" value="MinC"/>
    <property type="match status" value="1"/>
</dbReference>
<dbReference type="Gene3D" id="3.30.70.260">
    <property type="match status" value="1"/>
</dbReference>
<sequence length="256" mass="27285">MQSDKAKDRSGRGVTTAQAFQFRGRFFTALALRLADRPDEELLAALDTQLRETPQFFAEAPVVIDLEQSGKLVQGDDLLRLVEFLRGRKLSVFGIQNGNVEQTAAATGAGLIVLSGGRDAPARTAAAREESRPAAKVADPAPPANRVITTPVRSGQTVVADQGDLVIVGPVSSGAELIASGNIHVYGHMRGRALAGVYGDESARIFCQSLEAELLSIAGLYRTSETLGPPVQKQSVQVFLQGERLCVEALGQPHNR</sequence>
<dbReference type="InterPro" id="IPR013033">
    <property type="entry name" value="MinC"/>
</dbReference>
<feature type="domain" description="Septum formation inhibitor MinC N-terminal" evidence="9">
    <location>
        <begin position="20"/>
        <end position="91"/>
    </location>
</feature>
<evidence type="ECO:0000256" key="4">
    <source>
        <dbReference type="ARBA" id="ARBA00023306"/>
    </source>
</evidence>
<feature type="region of interest" description="Disordered" evidence="7">
    <location>
        <begin position="125"/>
        <end position="144"/>
    </location>
</feature>
<dbReference type="EMBL" id="VDFU01000041">
    <property type="protein sequence ID" value="TNC46155.1"/>
    <property type="molecule type" value="Genomic_DNA"/>
</dbReference>
<gene>
    <name evidence="6 10" type="primary">minC</name>
    <name evidence="10" type="ORF">FHG66_19515</name>
</gene>
<dbReference type="Gene3D" id="2.160.20.70">
    <property type="match status" value="1"/>
</dbReference>
<dbReference type="Pfam" id="PF05209">
    <property type="entry name" value="MinC_N"/>
    <property type="match status" value="1"/>
</dbReference>
<evidence type="ECO:0000256" key="7">
    <source>
        <dbReference type="SAM" id="MobiDB-lite"/>
    </source>
</evidence>
<dbReference type="InterPro" id="IPR016098">
    <property type="entry name" value="CAP/MinC_C"/>
</dbReference>
<comment type="function">
    <text evidence="5 6">Cell division inhibitor that blocks the formation of polar Z ring septums. Rapidly oscillates between the poles of the cell to destabilize FtsZ filaments that have formed before they mature into polar Z rings. Prevents FtsZ polymerization.</text>
</comment>
<evidence type="ECO:0000256" key="1">
    <source>
        <dbReference type="ARBA" id="ARBA00006291"/>
    </source>
</evidence>
<dbReference type="AlphaFoldDB" id="A0A5C4MME3"/>